<evidence type="ECO:0000256" key="2">
    <source>
        <dbReference type="SAM" id="Phobius"/>
    </source>
</evidence>
<dbReference type="PROSITE" id="PS51885">
    <property type="entry name" value="NEPRILYSIN"/>
    <property type="match status" value="1"/>
</dbReference>
<comment type="caution">
    <text evidence="3">The sequence shown here is derived from an EMBL/GenBank/DDBJ whole genome shotgun (WGS) entry which is preliminary data.</text>
</comment>
<evidence type="ECO:0000313" key="3">
    <source>
        <dbReference type="EMBL" id="KAK8766528.1"/>
    </source>
</evidence>
<evidence type="ECO:0000256" key="1">
    <source>
        <dbReference type="SAM" id="MobiDB-lite"/>
    </source>
</evidence>
<keyword evidence="4" id="KW-1185">Reference proteome</keyword>
<feature type="transmembrane region" description="Helical" evidence="2">
    <location>
        <begin position="72"/>
        <end position="95"/>
    </location>
</feature>
<feature type="compositionally biased region" description="Polar residues" evidence="1">
    <location>
        <begin position="29"/>
        <end position="45"/>
    </location>
</feature>
<keyword evidence="2" id="KW-0472">Membrane</keyword>
<organism evidence="3 4">
    <name type="scientific">Amblyomma americanum</name>
    <name type="common">Lone star tick</name>
    <dbReference type="NCBI Taxonomy" id="6943"/>
    <lineage>
        <taxon>Eukaryota</taxon>
        <taxon>Metazoa</taxon>
        <taxon>Ecdysozoa</taxon>
        <taxon>Arthropoda</taxon>
        <taxon>Chelicerata</taxon>
        <taxon>Arachnida</taxon>
        <taxon>Acari</taxon>
        <taxon>Parasitiformes</taxon>
        <taxon>Ixodida</taxon>
        <taxon>Ixodoidea</taxon>
        <taxon>Ixodidae</taxon>
        <taxon>Amblyomminae</taxon>
        <taxon>Amblyomma</taxon>
    </lineage>
</organism>
<dbReference type="GO" id="GO:0004222">
    <property type="term" value="F:metalloendopeptidase activity"/>
    <property type="evidence" value="ECO:0007669"/>
    <property type="project" value="InterPro"/>
</dbReference>
<evidence type="ECO:0008006" key="5">
    <source>
        <dbReference type="Google" id="ProtNLM"/>
    </source>
</evidence>
<dbReference type="GO" id="GO:0005886">
    <property type="term" value="C:plasma membrane"/>
    <property type="evidence" value="ECO:0007669"/>
    <property type="project" value="TreeGrafter"/>
</dbReference>
<protein>
    <recommendedName>
        <fullName evidence="5">M13 family peptidase</fullName>
    </recommendedName>
</protein>
<sequence>MPRQSEHRPRQLTAGDQSKVSRRSEQRSRLPTTSDHGKAATTSGVLSPESPWSRYTQLLSPRREQEPAAPRTNIIIVAVPIVLLGTGLLVLFAFFRGWHQHTSSDCAEPVCKQFAKLIAETVNHSIDPCVNFDAYVCGGWRARRKYSVHSELVSNALDQMTEVVIKNADSLVAGQNLLQKASLFYRSCDVLWRGEADELPVIRECFRRAGIVWPRRSPAPDVLRTLLSLSIDFDWAVIIRVWPVEETLWVFVAPSFHFAADEQGRMRGLDGKRRSFEFLRAQFSEGGGAAAVTFEEARELEESLFRPLDDERLHKRAEALPAASPDVSRLSQSLAKFNVTKVSKFITSNLKYVTKFFDLWKKIGDDKTHVFVSWMAARYASLFANHDLISNYYGTTNQEVIKYQHGRLCYQLLYGYLGDYLFAPYNAEVFQSDLRRDVERIVLSIRTEFADRLASKLPYSNDSTMTVRWSSLDTVMSALTRTIPQDENASSEANSLLPDMNTSLVRNWEAAWKASRLRTANSAPRTLGWYTMYTLSAYSHWDDDFVLAPYVLSFPFYHPTLVDAVKYGALGAHVAKASAEVAIVHYGSANTTTGAVREALKCANKANATDISAALSDQASLQVLVDAFQARGSHSTLEGAEHITAMQLFFLSWCFIRCRGYTERLGDKCNAAVEHVAAFSSTFSCAAGKPLNPEKKCIVF</sequence>
<dbReference type="PANTHER" id="PTHR11733">
    <property type="entry name" value="ZINC METALLOPROTEASE FAMILY M13 NEPRILYSIN-RELATED"/>
    <property type="match status" value="1"/>
</dbReference>
<proteinExistence type="predicted"/>
<dbReference type="Gene3D" id="3.40.390.10">
    <property type="entry name" value="Collagenase (Catalytic Domain)"/>
    <property type="match status" value="2"/>
</dbReference>
<dbReference type="GO" id="GO:0016485">
    <property type="term" value="P:protein processing"/>
    <property type="evidence" value="ECO:0007669"/>
    <property type="project" value="TreeGrafter"/>
</dbReference>
<evidence type="ECO:0000313" key="4">
    <source>
        <dbReference type="Proteomes" id="UP001321473"/>
    </source>
</evidence>
<dbReference type="InterPro" id="IPR000718">
    <property type="entry name" value="Peptidase_M13"/>
</dbReference>
<dbReference type="Proteomes" id="UP001321473">
    <property type="component" value="Unassembled WGS sequence"/>
</dbReference>
<feature type="region of interest" description="Disordered" evidence="1">
    <location>
        <begin position="1"/>
        <end position="49"/>
    </location>
</feature>
<dbReference type="PANTHER" id="PTHR11733:SF241">
    <property type="entry name" value="GH26575P-RELATED"/>
    <property type="match status" value="1"/>
</dbReference>
<keyword evidence="2" id="KW-1133">Transmembrane helix</keyword>
<dbReference type="AlphaFoldDB" id="A0AAQ4DVN8"/>
<accession>A0AAQ4DVN8</accession>
<dbReference type="EMBL" id="JARKHS020026266">
    <property type="protein sequence ID" value="KAK8766528.1"/>
    <property type="molecule type" value="Genomic_DNA"/>
</dbReference>
<dbReference type="InterPro" id="IPR024079">
    <property type="entry name" value="MetalloPept_cat_dom_sf"/>
</dbReference>
<name>A0AAQ4DVN8_AMBAM</name>
<gene>
    <name evidence="3" type="ORF">V5799_006693</name>
</gene>
<reference evidence="3 4" key="1">
    <citation type="journal article" date="2023" name="Arcadia Sci">
        <title>De novo assembly of a long-read Amblyomma americanum tick genome.</title>
        <authorList>
            <person name="Chou S."/>
            <person name="Poskanzer K.E."/>
            <person name="Rollins M."/>
            <person name="Thuy-Boun P.S."/>
        </authorList>
    </citation>
    <scope>NUCLEOTIDE SEQUENCE [LARGE SCALE GENOMIC DNA]</scope>
    <source>
        <strain evidence="3">F_SG_1</strain>
        <tissue evidence="3">Salivary glands</tissue>
    </source>
</reference>
<keyword evidence="2" id="KW-0812">Transmembrane</keyword>
<dbReference type="SUPFAM" id="SSF55486">
    <property type="entry name" value="Metalloproteases ('zincins'), catalytic domain"/>
    <property type="match status" value="1"/>
</dbReference>